<accession>A0A9P6AZN2</accession>
<dbReference type="EMBL" id="MU128955">
    <property type="protein sequence ID" value="KAF9514961.1"/>
    <property type="molecule type" value="Genomic_DNA"/>
</dbReference>
<dbReference type="AlphaFoldDB" id="A0A9P6AZN2"/>
<dbReference type="Proteomes" id="UP000886523">
    <property type="component" value="Unassembled WGS sequence"/>
</dbReference>
<proteinExistence type="predicted"/>
<dbReference type="OrthoDB" id="3044434at2759"/>
<comment type="caution">
    <text evidence="1">The sequence shown here is derived from an EMBL/GenBank/DDBJ whole genome shotgun (WGS) entry which is preliminary data.</text>
</comment>
<gene>
    <name evidence="1" type="ORF">BS47DRAFT_830752</name>
</gene>
<organism evidence="1 2">
    <name type="scientific">Hydnum rufescens UP504</name>
    <dbReference type="NCBI Taxonomy" id="1448309"/>
    <lineage>
        <taxon>Eukaryota</taxon>
        <taxon>Fungi</taxon>
        <taxon>Dikarya</taxon>
        <taxon>Basidiomycota</taxon>
        <taxon>Agaricomycotina</taxon>
        <taxon>Agaricomycetes</taxon>
        <taxon>Cantharellales</taxon>
        <taxon>Hydnaceae</taxon>
        <taxon>Hydnum</taxon>
    </lineage>
</organism>
<protein>
    <submittedName>
        <fullName evidence="1">Uncharacterized protein</fullName>
    </submittedName>
</protein>
<name>A0A9P6AZN2_9AGAM</name>
<evidence type="ECO:0000313" key="1">
    <source>
        <dbReference type="EMBL" id="KAF9514961.1"/>
    </source>
</evidence>
<sequence>MSPSFLAYASDVIRKALTERGLITKGENARRCTMFWFVVVKAEDNDPDDDSERNPTLVCWRINAVVAWQQVDRRIIARGAPASYQSHSNVLGAEETNIDQRFFSEISCRAIRLTPNDEFMAFAGWVGRAPPNKNKGHQADFDTEWSWDTAEDGL</sequence>
<keyword evidence="2" id="KW-1185">Reference proteome</keyword>
<evidence type="ECO:0000313" key="2">
    <source>
        <dbReference type="Proteomes" id="UP000886523"/>
    </source>
</evidence>
<reference evidence="1" key="1">
    <citation type="journal article" date="2020" name="Nat. Commun.">
        <title>Large-scale genome sequencing of mycorrhizal fungi provides insights into the early evolution of symbiotic traits.</title>
        <authorList>
            <person name="Miyauchi S."/>
            <person name="Kiss E."/>
            <person name="Kuo A."/>
            <person name="Drula E."/>
            <person name="Kohler A."/>
            <person name="Sanchez-Garcia M."/>
            <person name="Morin E."/>
            <person name="Andreopoulos B."/>
            <person name="Barry K.W."/>
            <person name="Bonito G."/>
            <person name="Buee M."/>
            <person name="Carver A."/>
            <person name="Chen C."/>
            <person name="Cichocki N."/>
            <person name="Clum A."/>
            <person name="Culley D."/>
            <person name="Crous P.W."/>
            <person name="Fauchery L."/>
            <person name="Girlanda M."/>
            <person name="Hayes R.D."/>
            <person name="Keri Z."/>
            <person name="LaButti K."/>
            <person name="Lipzen A."/>
            <person name="Lombard V."/>
            <person name="Magnuson J."/>
            <person name="Maillard F."/>
            <person name="Murat C."/>
            <person name="Nolan M."/>
            <person name="Ohm R.A."/>
            <person name="Pangilinan J."/>
            <person name="Pereira M.F."/>
            <person name="Perotto S."/>
            <person name="Peter M."/>
            <person name="Pfister S."/>
            <person name="Riley R."/>
            <person name="Sitrit Y."/>
            <person name="Stielow J.B."/>
            <person name="Szollosi G."/>
            <person name="Zifcakova L."/>
            <person name="Stursova M."/>
            <person name="Spatafora J.W."/>
            <person name="Tedersoo L."/>
            <person name="Vaario L.M."/>
            <person name="Yamada A."/>
            <person name="Yan M."/>
            <person name="Wang P."/>
            <person name="Xu J."/>
            <person name="Bruns T."/>
            <person name="Baldrian P."/>
            <person name="Vilgalys R."/>
            <person name="Dunand C."/>
            <person name="Henrissat B."/>
            <person name="Grigoriev I.V."/>
            <person name="Hibbett D."/>
            <person name="Nagy L.G."/>
            <person name="Martin F.M."/>
        </authorList>
    </citation>
    <scope>NUCLEOTIDE SEQUENCE</scope>
    <source>
        <strain evidence="1">UP504</strain>
    </source>
</reference>